<name>A0A2T7D8A3_9POAL</name>
<keyword evidence="2" id="KW-0808">Transferase</keyword>
<dbReference type="GO" id="GO:0046983">
    <property type="term" value="F:protein dimerization activity"/>
    <property type="evidence" value="ECO:0007669"/>
    <property type="project" value="InterPro"/>
</dbReference>
<dbReference type="EMBL" id="CM009754">
    <property type="protein sequence ID" value="PUZ51808.1"/>
    <property type="molecule type" value="Genomic_DNA"/>
</dbReference>
<dbReference type="SUPFAM" id="SSF53335">
    <property type="entry name" value="S-adenosyl-L-methionine-dependent methyltransferases"/>
    <property type="match status" value="1"/>
</dbReference>
<evidence type="ECO:0000256" key="1">
    <source>
        <dbReference type="ARBA" id="ARBA00022603"/>
    </source>
</evidence>
<dbReference type="FunFam" id="1.10.10.10:FF:000213">
    <property type="entry name" value="Coniferyl alcohol 9-O-methyltransferase"/>
    <property type="match status" value="1"/>
</dbReference>
<dbReference type="Gene3D" id="1.10.10.10">
    <property type="entry name" value="Winged helix-like DNA-binding domain superfamily/Winged helix DNA-binding domain"/>
    <property type="match status" value="1"/>
</dbReference>
<protein>
    <recommendedName>
        <fullName evidence="9">O-methyltransferase domain-containing protein</fullName>
    </recommendedName>
</protein>
<evidence type="ECO:0000256" key="4">
    <source>
        <dbReference type="PIRSR" id="PIRSR005739-1"/>
    </source>
</evidence>
<reference evidence="7 8" key="1">
    <citation type="submission" date="2018-04" db="EMBL/GenBank/DDBJ databases">
        <title>WGS assembly of Panicum hallii var. hallii HAL2.</title>
        <authorList>
            <person name="Lovell J."/>
            <person name="Jenkins J."/>
            <person name="Lowry D."/>
            <person name="Mamidi S."/>
            <person name="Sreedasyam A."/>
            <person name="Weng X."/>
            <person name="Barry K."/>
            <person name="Bonette J."/>
            <person name="Campitelli B."/>
            <person name="Daum C."/>
            <person name="Gordon S."/>
            <person name="Gould B."/>
            <person name="Lipzen A."/>
            <person name="MacQueen A."/>
            <person name="Palacio-Mejia J."/>
            <person name="Plott C."/>
            <person name="Shakirov E."/>
            <person name="Shu S."/>
            <person name="Yoshinaga Y."/>
            <person name="Zane M."/>
            <person name="Rokhsar D."/>
            <person name="Grimwood J."/>
            <person name="Schmutz J."/>
            <person name="Juenger T."/>
        </authorList>
    </citation>
    <scope>NUCLEOTIDE SEQUENCE [LARGE SCALE GENOMIC DNA]</scope>
    <source>
        <strain evidence="8">cv. HAL2</strain>
    </source>
</reference>
<gene>
    <name evidence="7" type="ORF">GQ55_6G219800</name>
</gene>
<keyword evidence="3" id="KW-0949">S-adenosyl-L-methionine</keyword>
<evidence type="ECO:0008006" key="9">
    <source>
        <dbReference type="Google" id="ProtNLM"/>
    </source>
</evidence>
<dbReference type="GO" id="GO:0032259">
    <property type="term" value="P:methylation"/>
    <property type="evidence" value="ECO:0007669"/>
    <property type="project" value="UniProtKB-KW"/>
</dbReference>
<keyword evidence="8" id="KW-1185">Reference proteome</keyword>
<dbReference type="PIRSF" id="PIRSF005739">
    <property type="entry name" value="O-mtase"/>
    <property type="match status" value="1"/>
</dbReference>
<dbReference type="InterPro" id="IPR001077">
    <property type="entry name" value="COMT_C"/>
</dbReference>
<evidence type="ECO:0000259" key="5">
    <source>
        <dbReference type="Pfam" id="PF00891"/>
    </source>
</evidence>
<dbReference type="AlphaFoldDB" id="A0A2T7D8A3"/>
<dbReference type="SUPFAM" id="SSF46785">
    <property type="entry name" value="Winged helix' DNA-binding domain"/>
    <property type="match status" value="1"/>
</dbReference>
<dbReference type="PANTHER" id="PTHR11746">
    <property type="entry name" value="O-METHYLTRANSFERASE"/>
    <property type="match status" value="1"/>
</dbReference>
<dbReference type="OrthoDB" id="2410195at2759"/>
<dbReference type="InterPro" id="IPR012967">
    <property type="entry name" value="COMT_dimerisation"/>
</dbReference>
<dbReference type="FunFam" id="3.40.50.150:FF:000206">
    <property type="entry name" value="O-methyltransferase ZRP4"/>
    <property type="match status" value="1"/>
</dbReference>
<dbReference type="InterPro" id="IPR036390">
    <property type="entry name" value="WH_DNA-bd_sf"/>
</dbReference>
<dbReference type="InterPro" id="IPR036388">
    <property type="entry name" value="WH-like_DNA-bd_sf"/>
</dbReference>
<dbReference type="Pfam" id="PF08100">
    <property type="entry name" value="Dimerisation"/>
    <property type="match status" value="1"/>
</dbReference>
<dbReference type="Gramene" id="PUZ51808">
    <property type="protein sequence ID" value="PUZ51808"/>
    <property type="gene ID" value="GQ55_6G219800"/>
</dbReference>
<proteinExistence type="predicted"/>
<keyword evidence="1" id="KW-0489">Methyltransferase</keyword>
<dbReference type="InterPro" id="IPR016461">
    <property type="entry name" value="COMT-like"/>
</dbReference>
<feature type="domain" description="O-methyltransferase C-terminal" evidence="5">
    <location>
        <begin position="141"/>
        <end position="354"/>
    </location>
</feature>
<organism evidence="7 8">
    <name type="scientific">Panicum hallii var. hallii</name>
    <dbReference type="NCBI Taxonomy" id="1504633"/>
    <lineage>
        <taxon>Eukaryota</taxon>
        <taxon>Viridiplantae</taxon>
        <taxon>Streptophyta</taxon>
        <taxon>Embryophyta</taxon>
        <taxon>Tracheophyta</taxon>
        <taxon>Spermatophyta</taxon>
        <taxon>Magnoliopsida</taxon>
        <taxon>Liliopsida</taxon>
        <taxon>Poales</taxon>
        <taxon>Poaceae</taxon>
        <taxon>PACMAD clade</taxon>
        <taxon>Panicoideae</taxon>
        <taxon>Panicodae</taxon>
        <taxon>Paniceae</taxon>
        <taxon>Panicinae</taxon>
        <taxon>Panicum</taxon>
        <taxon>Panicum sect. Panicum</taxon>
    </lineage>
</organism>
<evidence type="ECO:0000313" key="8">
    <source>
        <dbReference type="Proteomes" id="UP000244336"/>
    </source>
</evidence>
<evidence type="ECO:0000313" key="7">
    <source>
        <dbReference type="EMBL" id="PUZ51808.1"/>
    </source>
</evidence>
<dbReference type="GO" id="GO:0008171">
    <property type="term" value="F:O-methyltransferase activity"/>
    <property type="evidence" value="ECO:0007669"/>
    <property type="project" value="InterPro"/>
</dbReference>
<accession>A0A2T7D8A3</accession>
<dbReference type="InterPro" id="IPR029063">
    <property type="entry name" value="SAM-dependent_MTases_sf"/>
</dbReference>
<dbReference type="Gene3D" id="3.40.50.150">
    <property type="entry name" value="Vaccinia Virus protein VP39"/>
    <property type="match status" value="1"/>
</dbReference>
<dbReference type="Proteomes" id="UP000244336">
    <property type="component" value="Chromosome 6"/>
</dbReference>
<evidence type="ECO:0000256" key="3">
    <source>
        <dbReference type="ARBA" id="ARBA00022691"/>
    </source>
</evidence>
<dbReference type="PROSITE" id="PS51683">
    <property type="entry name" value="SAM_OMT_II"/>
    <property type="match status" value="1"/>
</dbReference>
<dbReference type="STRING" id="1504633.A0A2T7D8A3"/>
<evidence type="ECO:0000259" key="6">
    <source>
        <dbReference type="Pfam" id="PF08100"/>
    </source>
</evidence>
<feature type="active site" description="Proton acceptor" evidence="4">
    <location>
        <position position="277"/>
    </location>
</feature>
<feature type="domain" description="O-methyltransferase dimerisation" evidence="6">
    <location>
        <begin position="21"/>
        <end position="108"/>
    </location>
</feature>
<dbReference type="Pfam" id="PF00891">
    <property type="entry name" value="Methyltransf_2"/>
    <property type="match status" value="1"/>
</dbReference>
<sequence>MNTNKNLFQGYVELYHNGLFHVKSMALRCAVELGIPDAIHRRGGAATVSDLVVDTGVHLAKLPCLRRLMRVLTVSGIFAAADHQPAPPSDDESETVYKLTPISRLLVDDDGDDGASSTPRGMSAMLRLLARPDTAVAPFFGLGAWLRDAGAATLFEAARGAPTWSLTRSDASYNEALNDGCAADSSFAMDAVLNDGAAAGGASSIFRGLGSLVDVGGGHGAAAVAIARAFPHIKCSVLDLEQVVSKAPSDGTVQFIAGDMFQSIPPADAVLLKYVLHCWDDDDCVKILRQCKRSISARDGVGKVIIMNVVVGYGTQDNVVKETQVLFDMFMMRYGGAEREEHEWKKIFLKAGFSDYKITPILGFQSLIEVFP</sequence>
<evidence type="ECO:0000256" key="2">
    <source>
        <dbReference type="ARBA" id="ARBA00022679"/>
    </source>
</evidence>